<comment type="caution">
    <text evidence="2">The sequence shown here is derived from an EMBL/GenBank/DDBJ whole genome shotgun (WGS) entry which is preliminary data.</text>
</comment>
<dbReference type="Proteomes" id="UP001444661">
    <property type="component" value="Unassembled WGS sequence"/>
</dbReference>
<evidence type="ECO:0000313" key="3">
    <source>
        <dbReference type="Proteomes" id="UP001444661"/>
    </source>
</evidence>
<evidence type="ECO:0000313" key="2">
    <source>
        <dbReference type="EMBL" id="KAK8029678.1"/>
    </source>
</evidence>
<keyword evidence="1" id="KW-0472">Membrane</keyword>
<sequence length="134" mass="15262">MPSLNKLTWPKFGPKEPGLPYYTTDKLVLPFSPSTKGAKGKVKAKPHVHDEESQWDEIHLCPHQRSLSKPALRNFCEAVRYCVGRVVAGTKTTHEKFLIQHPMRRAILINIVIWCAGFLVLASFYHGLRHFADI</sequence>
<keyword evidence="3" id="KW-1185">Reference proteome</keyword>
<reference evidence="2 3" key="1">
    <citation type="submission" date="2023-01" db="EMBL/GenBank/DDBJ databases">
        <title>Analysis of 21 Apiospora genomes using comparative genomics revels a genus with tremendous synthesis potential of carbohydrate active enzymes and secondary metabolites.</title>
        <authorList>
            <person name="Sorensen T."/>
        </authorList>
    </citation>
    <scope>NUCLEOTIDE SEQUENCE [LARGE SCALE GENOMIC DNA]</scope>
    <source>
        <strain evidence="2 3">CBS 33761</strain>
    </source>
</reference>
<organism evidence="2 3">
    <name type="scientific">Apiospora rasikravindrae</name>
    <dbReference type="NCBI Taxonomy" id="990691"/>
    <lineage>
        <taxon>Eukaryota</taxon>
        <taxon>Fungi</taxon>
        <taxon>Dikarya</taxon>
        <taxon>Ascomycota</taxon>
        <taxon>Pezizomycotina</taxon>
        <taxon>Sordariomycetes</taxon>
        <taxon>Xylariomycetidae</taxon>
        <taxon>Amphisphaeriales</taxon>
        <taxon>Apiosporaceae</taxon>
        <taxon>Apiospora</taxon>
    </lineage>
</organism>
<evidence type="ECO:0000256" key="1">
    <source>
        <dbReference type="SAM" id="Phobius"/>
    </source>
</evidence>
<keyword evidence="1" id="KW-0812">Transmembrane</keyword>
<feature type="transmembrane region" description="Helical" evidence="1">
    <location>
        <begin position="106"/>
        <end position="128"/>
    </location>
</feature>
<proteinExistence type="predicted"/>
<dbReference type="EMBL" id="JAQQWK010000010">
    <property type="protein sequence ID" value="KAK8029678.1"/>
    <property type="molecule type" value="Genomic_DNA"/>
</dbReference>
<accession>A0ABR1SCX0</accession>
<keyword evidence="1" id="KW-1133">Transmembrane helix</keyword>
<name>A0ABR1SCX0_9PEZI</name>
<gene>
    <name evidence="2" type="ORF">PG993_010969</name>
</gene>
<protein>
    <submittedName>
        <fullName evidence="2">Uncharacterized protein</fullName>
    </submittedName>
</protein>